<accession>A0ABN1U4Z9</accession>
<feature type="transmembrane region" description="Helical" evidence="1">
    <location>
        <begin position="270"/>
        <end position="290"/>
    </location>
</feature>
<sequence length="331" mass="36145">MTPAQTRSAAEEWFVDQGLPYFVDSLRAQALAGLQRGRMLSLLAVGVLLGALVGLVAGRWSGEVSLGISAGVTTLAIVVSAYGLLALKAWLWFGWAARETLGSLELVVPLVTRALPMLLLFVTFLFINTEVWQVADTLDGGVMWAAVLLFAGIAVLFLLSRLPEELADFDDELDADRLVRASQGTPLEETAKALAGAGVALRAEATVTGLQRANLMLVLLVAQMTQVLLLALAMFAFFIAFGLVAMDDAVIEGWLGHPVEPVFWLVNRELIQVATFLAAFSGLYFAVYAVTDETYRRQFFSSITDELQRAISVRVAYRWLGEEISRAERRE</sequence>
<feature type="transmembrane region" description="Helical" evidence="1">
    <location>
        <begin position="141"/>
        <end position="159"/>
    </location>
</feature>
<feature type="transmembrane region" description="Helical" evidence="1">
    <location>
        <begin position="217"/>
        <end position="245"/>
    </location>
</feature>
<feature type="transmembrane region" description="Helical" evidence="1">
    <location>
        <begin position="39"/>
        <end position="58"/>
    </location>
</feature>
<keyword evidence="1" id="KW-0812">Transmembrane</keyword>
<dbReference type="EMBL" id="BAAALG010000017">
    <property type="protein sequence ID" value="GAA1113742.1"/>
    <property type="molecule type" value="Genomic_DNA"/>
</dbReference>
<comment type="caution">
    <text evidence="2">The sequence shown here is derived from an EMBL/GenBank/DDBJ whole genome shotgun (WGS) entry which is preliminary data.</text>
</comment>
<proteinExistence type="predicted"/>
<keyword evidence="1" id="KW-1133">Transmembrane helix</keyword>
<feature type="transmembrane region" description="Helical" evidence="1">
    <location>
        <begin position="64"/>
        <end position="85"/>
    </location>
</feature>
<evidence type="ECO:0000256" key="1">
    <source>
        <dbReference type="SAM" id="Phobius"/>
    </source>
</evidence>
<protein>
    <recommendedName>
        <fullName evidence="4">ABC transporter permease</fullName>
    </recommendedName>
</protein>
<keyword evidence="1" id="KW-0472">Membrane</keyword>
<organism evidence="2 3">
    <name type="scientific">Nocardioides dubius</name>
    <dbReference type="NCBI Taxonomy" id="317019"/>
    <lineage>
        <taxon>Bacteria</taxon>
        <taxon>Bacillati</taxon>
        <taxon>Actinomycetota</taxon>
        <taxon>Actinomycetes</taxon>
        <taxon>Propionibacteriales</taxon>
        <taxon>Nocardioidaceae</taxon>
        <taxon>Nocardioides</taxon>
    </lineage>
</organism>
<gene>
    <name evidence="2" type="ORF">GCM10009668_39830</name>
</gene>
<dbReference type="Proteomes" id="UP001501581">
    <property type="component" value="Unassembled WGS sequence"/>
</dbReference>
<reference evidence="2 3" key="1">
    <citation type="journal article" date="2019" name="Int. J. Syst. Evol. Microbiol.">
        <title>The Global Catalogue of Microorganisms (GCM) 10K type strain sequencing project: providing services to taxonomists for standard genome sequencing and annotation.</title>
        <authorList>
            <consortium name="The Broad Institute Genomics Platform"/>
            <consortium name="The Broad Institute Genome Sequencing Center for Infectious Disease"/>
            <person name="Wu L."/>
            <person name="Ma J."/>
        </authorList>
    </citation>
    <scope>NUCLEOTIDE SEQUENCE [LARGE SCALE GENOMIC DNA]</scope>
    <source>
        <strain evidence="2 3">JCM 13008</strain>
    </source>
</reference>
<dbReference type="RefSeq" id="WP_343996669.1">
    <property type="nucleotide sequence ID" value="NZ_BAAALG010000017.1"/>
</dbReference>
<evidence type="ECO:0000313" key="2">
    <source>
        <dbReference type="EMBL" id="GAA1113742.1"/>
    </source>
</evidence>
<name>A0ABN1U4Z9_9ACTN</name>
<keyword evidence="3" id="KW-1185">Reference proteome</keyword>
<evidence type="ECO:0008006" key="4">
    <source>
        <dbReference type="Google" id="ProtNLM"/>
    </source>
</evidence>
<evidence type="ECO:0000313" key="3">
    <source>
        <dbReference type="Proteomes" id="UP001501581"/>
    </source>
</evidence>
<feature type="transmembrane region" description="Helical" evidence="1">
    <location>
        <begin position="106"/>
        <end position="129"/>
    </location>
</feature>